<keyword evidence="2" id="KW-1185">Reference proteome</keyword>
<name>F0TCT4_METLA</name>
<dbReference type="STRING" id="877455.Metbo_2260"/>
<dbReference type="HOGENOM" id="CLU_3210747_0_0_2"/>
<proteinExistence type="predicted"/>
<gene>
    <name evidence="1" type="ordered locus">Metbo_2260</name>
</gene>
<reference evidence="1 2" key="2">
    <citation type="journal article" date="2014" name="Int. J. Syst. Evol. Microbiol.">
        <title>Methanobacterium paludis sp. nov. and a novel strain of Methanobacterium lacus isolated from northern peatlands.</title>
        <authorList>
            <person name="Cadillo-Quiroz H."/>
            <person name="Brauer S.L."/>
            <person name="Goodson N."/>
            <person name="Yavitt J.B."/>
            <person name="Zinder S.H."/>
        </authorList>
    </citation>
    <scope>NUCLEOTIDE SEQUENCE [LARGE SCALE GENOMIC DNA]</scope>
    <source>
        <strain evidence="1 2">AL-21</strain>
    </source>
</reference>
<reference evidence="2" key="1">
    <citation type="submission" date="2011-02" db="EMBL/GenBank/DDBJ databases">
        <title>Complete sequence of Methanobacterium sp. AL-21.</title>
        <authorList>
            <consortium name="US DOE Joint Genome Institute"/>
            <person name="Lucas S."/>
            <person name="Copeland A."/>
            <person name="Lapidus A."/>
            <person name="Cheng J.-F."/>
            <person name="Goodwin L."/>
            <person name="Pitluck S."/>
            <person name="Chertkov O."/>
            <person name="Detter J.C."/>
            <person name="Han C."/>
            <person name="Tapia R."/>
            <person name="Land M."/>
            <person name="Hauser L."/>
            <person name="Kyrpides N."/>
            <person name="Ivanova N."/>
            <person name="Mikhailova N."/>
            <person name="Pagani I."/>
            <person name="Cadillo-Quiroz H."/>
            <person name="Imachi H."/>
            <person name="Zinder S."/>
            <person name="Liu W."/>
            <person name="Woyke T."/>
        </authorList>
    </citation>
    <scope>NUCLEOTIDE SEQUENCE [LARGE SCALE GENOMIC DNA]</scope>
    <source>
        <strain evidence="2">AL-21</strain>
    </source>
</reference>
<accession>F0TCT4</accession>
<evidence type="ECO:0000313" key="1">
    <source>
        <dbReference type="EMBL" id="ADZ10474.1"/>
    </source>
</evidence>
<protein>
    <submittedName>
        <fullName evidence="1">Uncharacterized protein</fullName>
    </submittedName>
</protein>
<sequence length="44" mass="5099">MVMILRDSQAIESPKNPQNFFQKKTISKSQMAPEIKVSNLLFFL</sequence>
<dbReference type="Proteomes" id="UP000007490">
    <property type="component" value="Chromosome"/>
</dbReference>
<dbReference type="EMBL" id="CP002551">
    <property type="protein sequence ID" value="ADZ10474.1"/>
    <property type="molecule type" value="Genomic_DNA"/>
</dbReference>
<dbReference type="KEGG" id="mel:Metbo_2260"/>
<dbReference type="AlphaFoldDB" id="F0TCT4"/>
<organism evidence="1 2">
    <name type="scientific">Methanobacterium lacus (strain AL-21)</name>
    <dbReference type="NCBI Taxonomy" id="877455"/>
    <lineage>
        <taxon>Archaea</taxon>
        <taxon>Methanobacteriati</taxon>
        <taxon>Methanobacteriota</taxon>
        <taxon>Methanomada group</taxon>
        <taxon>Methanobacteria</taxon>
        <taxon>Methanobacteriales</taxon>
        <taxon>Methanobacteriaceae</taxon>
        <taxon>Methanobacterium</taxon>
    </lineage>
</organism>
<evidence type="ECO:0000313" key="2">
    <source>
        <dbReference type="Proteomes" id="UP000007490"/>
    </source>
</evidence>